<evidence type="ECO:0000256" key="10">
    <source>
        <dbReference type="RuleBase" id="RU004387"/>
    </source>
</evidence>
<dbReference type="Proteomes" id="UP000256763">
    <property type="component" value="Unassembled WGS sequence"/>
</dbReference>
<dbReference type="GO" id="GO:0005737">
    <property type="term" value="C:cytoplasm"/>
    <property type="evidence" value="ECO:0007669"/>
    <property type="project" value="UniProtKB-ARBA"/>
</dbReference>
<dbReference type="GO" id="GO:0008237">
    <property type="term" value="F:metallopeptidase activity"/>
    <property type="evidence" value="ECO:0007669"/>
    <property type="project" value="UniProtKB-KW"/>
</dbReference>
<comment type="cofactor">
    <cofactor evidence="1 10">
        <name>Zn(2+)</name>
        <dbReference type="ChEBI" id="CHEBI:29105"/>
    </cofactor>
</comment>
<keyword evidence="3 9" id="KW-0031">Aminopeptidase</keyword>
<dbReference type="InterPro" id="IPR023358">
    <property type="entry name" value="Peptidase_M18_dom2"/>
</dbReference>
<keyword evidence="6 9" id="KW-0378">Hydrolase</keyword>
<evidence type="ECO:0000313" key="11">
    <source>
        <dbReference type="EMBL" id="RFA32129.1"/>
    </source>
</evidence>
<sequence>MTEVSARARAEALLAYIGKSPSPWHAVNTTVDELEAAGFQRLEEEAEWALQPESAYYVIRDGSSIIAFRTGSRSLLETGYRIIGAHTDSPGFRIKPSPAHDREGVTRLGVEVYGGPIVATFSDRDLTLAGRVMVARGDGGLQARAVHFPRPLLRLPNVAIHMNREVNNQGLRFDAQDELPLVLELAKDELPAEKRFRCLLADALEVAEKDIWSWELAVADTQPGAFFGVGDEFIASPQLDNLASCHAGLQALLEADAPQATTICAFFDHEEIGSQSYKGAEGSFLPDVLRRIGYGLAYDDAAQSRIRARSLVLSADMAHAYHPSFARFYDELHRVTLNGGPVIKINAKQRYATDAAGEAYVQRLAAEVGVPIQKYVHRSNLPCGSTIGPITAARLGMRAVDIGNAMWSMHSLRESAGAHDHAMMILLMTAFFRQAEPLAS</sequence>
<dbReference type="PRINTS" id="PR00932">
    <property type="entry name" value="AMINO1PTASE"/>
</dbReference>
<dbReference type="AlphaFoldDB" id="A0A3E0WI51"/>
<dbReference type="SUPFAM" id="SSF53187">
    <property type="entry name" value="Zn-dependent exopeptidases"/>
    <property type="match status" value="1"/>
</dbReference>
<evidence type="ECO:0000256" key="4">
    <source>
        <dbReference type="ARBA" id="ARBA00022670"/>
    </source>
</evidence>
<evidence type="ECO:0000256" key="6">
    <source>
        <dbReference type="ARBA" id="ARBA00022801"/>
    </source>
</evidence>
<keyword evidence="4 9" id="KW-0645">Protease</keyword>
<dbReference type="GO" id="GO:0006508">
    <property type="term" value="P:proteolysis"/>
    <property type="evidence" value="ECO:0007669"/>
    <property type="project" value="UniProtKB-KW"/>
</dbReference>
<dbReference type="PANTHER" id="PTHR28570:SF3">
    <property type="entry name" value="ASPARTYL AMINOPEPTIDASE"/>
    <property type="match status" value="1"/>
</dbReference>
<dbReference type="Gene3D" id="2.30.250.10">
    <property type="entry name" value="Aminopeptidase i, Domain 2"/>
    <property type="match status" value="1"/>
</dbReference>
<dbReference type="GO" id="GO:0008270">
    <property type="term" value="F:zinc ion binding"/>
    <property type="evidence" value="ECO:0007669"/>
    <property type="project" value="InterPro"/>
</dbReference>
<proteinExistence type="inferred from homology"/>
<comment type="caution">
    <text evidence="11">The sequence shown here is derived from an EMBL/GenBank/DDBJ whole genome shotgun (WGS) entry which is preliminary data.</text>
</comment>
<name>A0A3E0WI51_9GAMM</name>
<dbReference type="Gene3D" id="3.40.630.10">
    <property type="entry name" value="Zn peptidases"/>
    <property type="match status" value="1"/>
</dbReference>
<protein>
    <recommendedName>
        <fullName evidence="10">M18 family aminopeptidase</fullName>
        <ecNumber evidence="10">3.4.11.-</ecNumber>
    </recommendedName>
</protein>
<accession>A0A3E0WI51</accession>
<evidence type="ECO:0000256" key="1">
    <source>
        <dbReference type="ARBA" id="ARBA00001947"/>
    </source>
</evidence>
<dbReference type="SUPFAM" id="SSF101821">
    <property type="entry name" value="Aminopeptidase/glucanase lid domain"/>
    <property type="match status" value="1"/>
</dbReference>
<dbReference type="PANTHER" id="PTHR28570">
    <property type="entry name" value="ASPARTYL AMINOPEPTIDASE"/>
    <property type="match status" value="1"/>
</dbReference>
<dbReference type="EC" id="3.4.11.-" evidence="10"/>
<evidence type="ECO:0000256" key="3">
    <source>
        <dbReference type="ARBA" id="ARBA00022438"/>
    </source>
</evidence>
<dbReference type="OrthoDB" id="5288740at2"/>
<evidence type="ECO:0000256" key="7">
    <source>
        <dbReference type="ARBA" id="ARBA00022833"/>
    </source>
</evidence>
<keyword evidence="7 9" id="KW-0862">Zinc</keyword>
<dbReference type="EMBL" id="NFZW01000034">
    <property type="protein sequence ID" value="RFA32129.1"/>
    <property type="molecule type" value="Genomic_DNA"/>
</dbReference>
<evidence type="ECO:0000256" key="2">
    <source>
        <dbReference type="ARBA" id="ARBA00008290"/>
    </source>
</evidence>
<evidence type="ECO:0000256" key="8">
    <source>
        <dbReference type="ARBA" id="ARBA00023049"/>
    </source>
</evidence>
<comment type="similarity">
    <text evidence="2 9">Belongs to the peptidase M18 family.</text>
</comment>
<evidence type="ECO:0000256" key="5">
    <source>
        <dbReference type="ARBA" id="ARBA00022723"/>
    </source>
</evidence>
<dbReference type="Pfam" id="PF02127">
    <property type="entry name" value="Peptidase_M18"/>
    <property type="match status" value="1"/>
</dbReference>
<keyword evidence="12" id="KW-1185">Reference proteome</keyword>
<gene>
    <name evidence="11" type="ORF">CAL65_20585</name>
</gene>
<dbReference type="InterPro" id="IPR001948">
    <property type="entry name" value="Peptidase_M18"/>
</dbReference>
<keyword evidence="5 9" id="KW-0479">Metal-binding</keyword>
<organism evidence="11 12">
    <name type="scientific">Alkalilimnicola ehrlichii</name>
    <dbReference type="NCBI Taxonomy" id="351052"/>
    <lineage>
        <taxon>Bacteria</taxon>
        <taxon>Pseudomonadati</taxon>
        <taxon>Pseudomonadota</taxon>
        <taxon>Gammaproteobacteria</taxon>
        <taxon>Chromatiales</taxon>
        <taxon>Ectothiorhodospiraceae</taxon>
        <taxon>Alkalilimnicola</taxon>
    </lineage>
</organism>
<evidence type="ECO:0000313" key="12">
    <source>
        <dbReference type="Proteomes" id="UP000256763"/>
    </source>
</evidence>
<reference evidence="12" key="1">
    <citation type="submission" date="2017-05" db="EMBL/GenBank/DDBJ databases">
        <authorList>
            <person name="Sharma S."/>
            <person name="Sidhu C."/>
            <person name="Pinnaka A.K."/>
        </authorList>
    </citation>
    <scope>NUCLEOTIDE SEQUENCE [LARGE SCALE GENOMIC DNA]</scope>
    <source>
        <strain evidence="12">AK93</strain>
    </source>
</reference>
<dbReference type="CDD" id="cd05658">
    <property type="entry name" value="M18_DAP"/>
    <property type="match status" value="1"/>
</dbReference>
<dbReference type="GO" id="GO:0004177">
    <property type="term" value="F:aminopeptidase activity"/>
    <property type="evidence" value="ECO:0007669"/>
    <property type="project" value="UniProtKB-KW"/>
</dbReference>
<keyword evidence="8 9" id="KW-0482">Metalloprotease</keyword>
<dbReference type="NCBIfam" id="NF002759">
    <property type="entry name" value="PRK02813.1"/>
    <property type="match status" value="1"/>
</dbReference>
<dbReference type="RefSeq" id="WP_116303937.1">
    <property type="nucleotide sequence ID" value="NZ_NFZV01000033.1"/>
</dbReference>
<evidence type="ECO:0000256" key="9">
    <source>
        <dbReference type="RuleBase" id="RU004386"/>
    </source>
</evidence>